<reference evidence="9 10" key="1">
    <citation type="journal article" date="2024" name="BMC Biol.">
        <title>Comparative genomics of Ascetosporea gives new insight into the evolutionary basis for animal parasitism in Rhizaria.</title>
        <authorList>
            <person name="Hiltunen Thoren M."/>
            <person name="Onut-Brannstrom I."/>
            <person name="Alfjorden A."/>
            <person name="Peckova H."/>
            <person name="Swords F."/>
            <person name="Hooper C."/>
            <person name="Holzer A.S."/>
            <person name="Bass D."/>
            <person name="Burki F."/>
        </authorList>
    </citation>
    <scope>NUCLEOTIDE SEQUENCE [LARGE SCALE GENOMIC DNA]</scope>
    <source>
        <strain evidence="9">20-A016</strain>
    </source>
</reference>
<dbReference type="EMBL" id="JBDODL010000102">
    <property type="protein sequence ID" value="MES1918659.1"/>
    <property type="molecule type" value="Genomic_DNA"/>
</dbReference>
<protein>
    <recommendedName>
        <fullName evidence="1">non-specific serine/threonine protein kinase</fullName>
        <ecNumber evidence="1">2.7.11.1</ecNumber>
    </recommendedName>
</protein>
<evidence type="ECO:0000256" key="8">
    <source>
        <dbReference type="ARBA" id="ARBA00048679"/>
    </source>
</evidence>
<keyword evidence="10" id="KW-1185">Reference proteome</keyword>
<evidence type="ECO:0000256" key="1">
    <source>
        <dbReference type="ARBA" id="ARBA00012513"/>
    </source>
</evidence>
<organism evidence="9 10">
    <name type="scientific">Bonamia ostreae</name>
    <dbReference type="NCBI Taxonomy" id="126728"/>
    <lineage>
        <taxon>Eukaryota</taxon>
        <taxon>Sar</taxon>
        <taxon>Rhizaria</taxon>
        <taxon>Endomyxa</taxon>
        <taxon>Ascetosporea</taxon>
        <taxon>Haplosporida</taxon>
        <taxon>Bonamia</taxon>
    </lineage>
</organism>
<keyword evidence="4" id="KW-0547">Nucleotide-binding</keyword>
<keyword evidence="6" id="KW-0067">ATP-binding</keyword>
<evidence type="ECO:0000313" key="9">
    <source>
        <dbReference type="EMBL" id="MES1918659.1"/>
    </source>
</evidence>
<comment type="caution">
    <text evidence="9">The sequence shown here is derived from an EMBL/GenBank/DDBJ whole genome shotgun (WGS) entry which is preliminary data.</text>
</comment>
<evidence type="ECO:0000256" key="5">
    <source>
        <dbReference type="ARBA" id="ARBA00022777"/>
    </source>
</evidence>
<dbReference type="PANTHER" id="PTHR47634:SF9">
    <property type="entry name" value="PROTEIN KINASE DOMAIN-CONTAINING PROTEIN-RELATED"/>
    <property type="match status" value="1"/>
</dbReference>
<accession>A0ABV2AGS8</accession>
<dbReference type="Gene3D" id="3.30.200.20">
    <property type="entry name" value="Phosphorylase Kinase, domain 1"/>
    <property type="match status" value="1"/>
</dbReference>
<evidence type="ECO:0000256" key="6">
    <source>
        <dbReference type="ARBA" id="ARBA00022840"/>
    </source>
</evidence>
<keyword evidence="5" id="KW-0418">Kinase</keyword>
<dbReference type="InterPro" id="IPR051334">
    <property type="entry name" value="SRPK"/>
</dbReference>
<keyword evidence="2" id="KW-0723">Serine/threonine-protein kinase</keyword>
<dbReference type="EC" id="2.7.11.1" evidence="1"/>
<gene>
    <name evidence="9" type="ORF">MHBO_000593</name>
</gene>
<dbReference type="Proteomes" id="UP001439008">
    <property type="component" value="Unassembled WGS sequence"/>
</dbReference>
<dbReference type="InterPro" id="IPR011009">
    <property type="entry name" value="Kinase-like_dom_sf"/>
</dbReference>
<proteinExistence type="predicted"/>
<comment type="catalytic activity">
    <reaction evidence="8">
        <text>L-seryl-[protein] + ATP = O-phospho-L-seryl-[protein] + ADP + H(+)</text>
        <dbReference type="Rhea" id="RHEA:17989"/>
        <dbReference type="Rhea" id="RHEA-COMP:9863"/>
        <dbReference type="Rhea" id="RHEA-COMP:11604"/>
        <dbReference type="ChEBI" id="CHEBI:15378"/>
        <dbReference type="ChEBI" id="CHEBI:29999"/>
        <dbReference type="ChEBI" id="CHEBI:30616"/>
        <dbReference type="ChEBI" id="CHEBI:83421"/>
        <dbReference type="ChEBI" id="CHEBI:456216"/>
        <dbReference type="EC" id="2.7.11.1"/>
    </reaction>
</comment>
<evidence type="ECO:0000256" key="2">
    <source>
        <dbReference type="ARBA" id="ARBA00022527"/>
    </source>
</evidence>
<evidence type="ECO:0000256" key="4">
    <source>
        <dbReference type="ARBA" id="ARBA00022741"/>
    </source>
</evidence>
<name>A0ABV2AGS8_9EUKA</name>
<sequence length="92" mass="10826">MPYYEDSYYSESSQFDIEKENIGHYTIGGYHEVNIGDTYNDIYRIEKKLGWGHFSTVWLASNLSSFSYLQFLPINQIKLSIEDVKLSRKKTN</sequence>
<evidence type="ECO:0000256" key="7">
    <source>
        <dbReference type="ARBA" id="ARBA00047899"/>
    </source>
</evidence>
<keyword evidence="3" id="KW-0808">Transferase</keyword>
<comment type="catalytic activity">
    <reaction evidence="7">
        <text>L-threonyl-[protein] + ATP = O-phospho-L-threonyl-[protein] + ADP + H(+)</text>
        <dbReference type="Rhea" id="RHEA:46608"/>
        <dbReference type="Rhea" id="RHEA-COMP:11060"/>
        <dbReference type="Rhea" id="RHEA-COMP:11605"/>
        <dbReference type="ChEBI" id="CHEBI:15378"/>
        <dbReference type="ChEBI" id="CHEBI:30013"/>
        <dbReference type="ChEBI" id="CHEBI:30616"/>
        <dbReference type="ChEBI" id="CHEBI:61977"/>
        <dbReference type="ChEBI" id="CHEBI:456216"/>
        <dbReference type="EC" id="2.7.11.1"/>
    </reaction>
</comment>
<dbReference type="SUPFAM" id="SSF56112">
    <property type="entry name" value="Protein kinase-like (PK-like)"/>
    <property type="match status" value="1"/>
</dbReference>
<dbReference type="PANTHER" id="PTHR47634">
    <property type="entry name" value="PROTEIN KINASE DOMAIN-CONTAINING PROTEIN-RELATED"/>
    <property type="match status" value="1"/>
</dbReference>
<evidence type="ECO:0000256" key="3">
    <source>
        <dbReference type="ARBA" id="ARBA00022679"/>
    </source>
</evidence>
<evidence type="ECO:0000313" key="10">
    <source>
        <dbReference type="Proteomes" id="UP001439008"/>
    </source>
</evidence>